<accession>A0A6V8NMT1</accession>
<evidence type="ECO:0000313" key="8">
    <source>
        <dbReference type="Proteomes" id="UP000580051"/>
    </source>
</evidence>
<dbReference type="GO" id="GO:0004519">
    <property type="term" value="F:endonuclease activity"/>
    <property type="evidence" value="ECO:0007669"/>
    <property type="project" value="InterPro"/>
</dbReference>
<dbReference type="InterPro" id="IPR027434">
    <property type="entry name" value="Homing_endonucl"/>
</dbReference>
<reference evidence="6 7" key="1">
    <citation type="journal article" date="2020" name="Front. Microbiol.">
        <title>Single-cell genomics of novel Actinobacteria with the Wood-Ljungdahl pathway discovered in a serpentinizing system.</title>
        <authorList>
            <person name="Merino N."/>
            <person name="Kawai M."/>
            <person name="Boyd E.S."/>
            <person name="Colman D.R."/>
            <person name="McGlynn S.E."/>
            <person name="Nealson K.H."/>
            <person name="Kurokawa K."/>
            <person name="Hongoh Y."/>
        </authorList>
    </citation>
    <scope>NUCLEOTIDE SEQUENCE [LARGE SCALE GENOMIC DNA]</scope>
    <source>
        <strain evidence="2 8">S06</strain>
        <strain evidence="3 6">S25</strain>
        <strain evidence="4 9">S33</strain>
        <strain evidence="5 7">S43</strain>
    </source>
</reference>
<dbReference type="InterPro" id="IPR051289">
    <property type="entry name" value="LAGLIDADG_Endonuclease"/>
</dbReference>
<dbReference type="PANTHER" id="PTHR36181:SF2">
    <property type="entry name" value="INTRON-ENCODED ENDONUCLEASE AI3-RELATED"/>
    <property type="match status" value="1"/>
</dbReference>
<feature type="domain" description="Homing endonuclease LAGLIDADG" evidence="1">
    <location>
        <begin position="7"/>
        <end position="108"/>
    </location>
</feature>
<evidence type="ECO:0000313" key="2">
    <source>
        <dbReference type="EMBL" id="GFP21397.1"/>
    </source>
</evidence>
<gene>
    <name evidence="2" type="ORF">HKBW3S06_00623</name>
    <name evidence="3" type="ORF">HKBW3S25_01261</name>
    <name evidence="4" type="ORF">HKBW3S33_00555</name>
    <name evidence="5" type="ORF">HKBW3S43_00092</name>
</gene>
<evidence type="ECO:0000313" key="4">
    <source>
        <dbReference type="EMBL" id="GFP27142.1"/>
    </source>
</evidence>
<dbReference type="Proteomes" id="UP000591948">
    <property type="component" value="Unassembled WGS sequence"/>
</dbReference>
<comment type="caution">
    <text evidence="2">The sequence shown here is derived from an EMBL/GenBank/DDBJ whole genome shotgun (WGS) entry which is preliminary data.</text>
</comment>
<dbReference type="Pfam" id="PF00961">
    <property type="entry name" value="LAGLIDADG_1"/>
    <property type="match status" value="1"/>
</dbReference>
<dbReference type="Proteomes" id="UP000580051">
    <property type="component" value="Unassembled WGS sequence"/>
</dbReference>
<dbReference type="Proteomes" id="UP000576480">
    <property type="component" value="Unassembled WGS sequence"/>
</dbReference>
<dbReference type="EMBL" id="BLSB01000002">
    <property type="protein sequence ID" value="GFP34299.1"/>
    <property type="molecule type" value="Genomic_DNA"/>
</dbReference>
<dbReference type="AlphaFoldDB" id="A0A6V8NMT1"/>
<keyword evidence="9" id="KW-1185">Reference proteome</keyword>
<evidence type="ECO:0000313" key="7">
    <source>
        <dbReference type="Proteomes" id="UP000576480"/>
    </source>
</evidence>
<dbReference type="EMBL" id="BLRV01000043">
    <property type="protein sequence ID" value="GFP21397.1"/>
    <property type="molecule type" value="Genomic_DNA"/>
</dbReference>
<organism evidence="2 8">
    <name type="scientific">Candidatus Hakubella thermalkaliphila</name>
    <dbReference type="NCBI Taxonomy" id="2754717"/>
    <lineage>
        <taxon>Bacteria</taxon>
        <taxon>Bacillati</taxon>
        <taxon>Actinomycetota</taxon>
        <taxon>Actinomycetota incertae sedis</taxon>
        <taxon>Candidatus Hakubellales</taxon>
        <taxon>Candidatus Hakubellaceae</taxon>
        <taxon>Candidatus Hakubella</taxon>
    </lineage>
</organism>
<sequence>MDVDAYLSGYADGESCFCVSFTKSKRHSIGREVRPSFSVSQNGNRMEILELFKSHFGCGTIRPDRSDKTFKYEVRSLSDLIEKVIPHFRKYPLLSGKQEDFKLFESICGMMSRGEHLTKEGFNRIVDLAYDMNGSGKRKYSRNEIKI</sequence>
<dbReference type="EMBL" id="BLRY01000017">
    <property type="protein sequence ID" value="GFP27142.1"/>
    <property type="molecule type" value="Genomic_DNA"/>
</dbReference>
<dbReference type="Proteomes" id="UP000543224">
    <property type="component" value="Unassembled WGS sequence"/>
</dbReference>
<evidence type="ECO:0000313" key="5">
    <source>
        <dbReference type="EMBL" id="GFP34299.1"/>
    </source>
</evidence>
<dbReference type="EMBL" id="BLRX01000198">
    <property type="protein sequence ID" value="GFP25780.1"/>
    <property type="molecule type" value="Genomic_DNA"/>
</dbReference>
<protein>
    <recommendedName>
        <fullName evidence="1">Homing endonuclease LAGLIDADG domain-containing protein</fullName>
    </recommendedName>
</protein>
<proteinExistence type="predicted"/>
<evidence type="ECO:0000313" key="9">
    <source>
        <dbReference type="Proteomes" id="UP000591948"/>
    </source>
</evidence>
<evidence type="ECO:0000259" key="1">
    <source>
        <dbReference type="Pfam" id="PF00961"/>
    </source>
</evidence>
<evidence type="ECO:0000313" key="3">
    <source>
        <dbReference type="EMBL" id="GFP25780.1"/>
    </source>
</evidence>
<dbReference type="InterPro" id="IPR004860">
    <property type="entry name" value="LAGLIDADG_dom"/>
</dbReference>
<dbReference type="SUPFAM" id="SSF55608">
    <property type="entry name" value="Homing endonucleases"/>
    <property type="match status" value="1"/>
</dbReference>
<dbReference type="PANTHER" id="PTHR36181">
    <property type="entry name" value="INTRON-ENCODED ENDONUCLEASE AI3-RELATED"/>
    <property type="match status" value="1"/>
</dbReference>
<dbReference type="Gene3D" id="3.10.28.10">
    <property type="entry name" value="Homing endonucleases"/>
    <property type="match status" value="1"/>
</dbReference>
<evidence type="ECO:0000313" key="6">
    <source>
        <dbReference type="Proteomes" id="UP000543224"/>
    </source>
</evidence>
<name>A0A6V8NMT1_9ACTN</name>